<dbReference type="NCBIfam" id="NF033394">
    <property type="entry name" value="capsid_maj_Podo"/>
    <property type="match status" value="1"/>
</dbReference>
<organism evidence="1">
    <name type="scientific">marine sediment metagenome</name>
    <dbReference type="NCBI Taxonomy" id="412755"/>
    <lineage>
        <taxon>unclassified sequences</taxon>
        <taxon>metagenomes</taxon>
        <taxon>ecological metagenomes</taxon>
    </lineage>
</organism>
<reference evidence="1" key="1">
    <citation type="journal article" date="2015" name="Nature">
        <title>Complex archaea that bridge the gap between prokaryotes and eukaryotes.</title>
        <authorList>
            <person name="Spang A."/>
            <person name="Saw J.H."/>
            <person name="Jorgensen S.L."/>
            <person name="Zaremba-Niedzwiedzka K."/>
            <person name="Martijn J."/>
            <person name="Lind A.E."/>
            <person name="van Eijk R."/>
            <person name="Schleper C."/>
            <person name="Guy L."/>
            <person name="Ettema T.J."/>
        </authorList>
    </citation>
    <scope>NUCLEOTIDE SEQUENCE</scope>
</reference>
<gene>
    <name evidence="1" type="ORF">LCGC14_0615470</name>
</gene>
<sequence length="359" mass="38311">MGSFSERVLSLTQDKLVPKVVDNIINSSVLASRVMRTAKAWSGETLRRPIKVSNSGLGGSFFGLDTFSTSTSETTQRLAYDIRGFEQPVVIPGIERSVNSVSETQVVDLVKFKLEEAELEAADAIGGLLYGDGTGNSSKDFLGLGAIVDDGTDVGTIGGLSRTTFTVLNATRTASGGTLTLAKMATLHSAISAGSTQGHSPTMLISDPTVWDLFETLLTPTVRETYTMFGSPTTGATGGLQPGRGLEGMGGMAALSYKGIPFLKDEKATAQTMYMLNENYLDWYGLRASAVDYSPVNLGTTTMDSVYNQPPMSQFHGFNWSGLQLPTNQFGEVGHLVVLGNLISWQPRRHGRLTGITGV</sequence>
<accession>A0A0F9RQQ5</accession>
<protein>
    <recommendedName>
        <fullName evidence="2">Major capsid protein</fullName>
    </recommendedName>
</protein>
<evidence type="ECO:0000313" key="1">
    <source>
        <dbReference type="EMBL" id="KKN52197.1"/>
    </source>
</evidence>
<comment type="caution">
    <text evidence="1">The sequence shown here is derived from an EMBL/GenBank/DDBJ whole genome shotgun (WGS) entry which is preliminary data.</text>
</comment>
<name>A0A0F9RQQ5_9ZZZZ</name>
<dbReference type="EMBL" id="LAZR01001030">
    <property type="protein sequence ID" value="KKN52197.1"/>
    <property type="molecule type" value="Genomic_DNA"/>
</dbReference>
<evidence type="ECO:0008006" key="2">
    <source>
        <dbReference type="Google" id="ProtNLM"/>
    </source>
</evidence>
<dbReference type="InterPro" id="IPR049718">
    <property type="entry name" value="AKO59007-like"/>
</dbReference>
<proteinExistence type="predicted"/>
<dbReference type="AlphaFoldDB" id="A0A0F9RQQ5"/>